<evidence type="ECO:0000256" key="3">
    <source>
        <dbReference type="ARBA" id="ARBA00022475"/>
    </source>
</evidence>
<reference evidence="10" key="1">
    <citation type="journal article" date="2019" name="Int. J. Syst. Evol. Microbiol.">
        <title>The Global Catalogue of Microorganisms (GCM) 10K type strain sequencing project: providing services to taxonomists for standard genome sequencing and annotation.</title>
        <authorList>
            <consortium name="The Broad Institute Genomics Platform"/>
            <consortium name="The Broad Institute Genome Sequencing Center for Infectious Disease"/>
            <person name="Wu L."/>
            <person name="Ma J."/>
        </authorList>
    </citation>
    <scope>NUCLEOTIDE SEQUENCE [LARGE SCALE GENOMIC DNA]</scope>
    <source>
        <strain evidence="10">NBRC 108565</strain>
    </source>
</reference>
<comment type="subcellular location">
    <subcellularLocation>
        <location evidence="1">Cell membrane</location>
        <topology evidence="1">Multi-pass membrane protein</topology>
    </subcellularLocation>
</comment>
<evidence type="ECO:0000256" key="8">
    <source>
        <dbReference type="SAM" id="Phobius"/>
    </source>
</evidence>
<gene>
    <name evidence="9" type="ORF">GCM10025865_09140</name>
</gene>
<dbReference type="InterPro" id="IPR002758">
    <property type="entry name" value="Cation_antiport_E"/>
</dbReference>
<evidence type="ECO:0000256" key="2">
    <source>
        <dbReference type="ARBA" id="ARBA00006228"/>
    </source>
</evidence>
<sequence>MSPGYWFRWRRRVRTQWHAALWLMVVWALLWGSVAWGTLLVGALLGVLVVSFMPLPKIDFQGQFRVGGFLRLVGHFVRDLAVASVQVAAQALRVGWTPHGAVVRVPMRNAGDLYLTVASILTSLVPGTVIIEAHRLTGVLYVHVLDLESSGGPDAVRREIHDLEERVLRAFASDRELARAGLGPAGLTVADDEARAAMAGDTPEPSPWSAGPEDGPRTGRDPEEGR</sequence>
<dbReference type="RefSeq" id="WP_286218727.1">
    <property type="nucleotide sequence ID" value="NZ_AP027729.1"/>
</dbReference>
<dbReference type="PANTHER" id="PTHR34584:SF1">
    <property type="entry name" value="NA(+)_H(+) ANTIPORTER SUBUNIT E1"/>
    <property type="match status" value="1"/>
</dbReference>
<name>A0ABM8G0X3_9CELL</name>
<dbReference type="EMBL" id="AP027729">
    <property type="protein sequence ID" value="BDZ41615.1"/>
    <property type="molecule type" value="Genomic_DNA"/>
</dbReference>
<dbReference type="Pfam" id="PF01899">
    <property type="entry name" value="MNHE"/>
    <property type="match status" value="1"/>
</dbReference>
<evidence type="ECO:0000256" key="4">
    <source>
        <dbReference type="ARBA" id="ARBA00022692"/>
    </source>
</evidence>
<keyword evidence="3" id="KW-1003">Cell membrane</keyword>
<keyword evidence="10" id="KW-1185">Reference proteome</keyword>
<evidence type="ECO:0000256" key="6">
    <source>
        <dbReference type="ARBA" id="ARBA00023136"/>
    </source>
</evidence>
<keyword evidence="4 8" id="KW-0812">Transmembrane</keyword>
<dbReference type="NCBIfam" id="NF006521">
    <property type="entry name" value="PRK08965.1-5"/>
    <property type="match status" value="1"/>
</dbReference>
<evidence type="ECO:0000256" key="1">
    <source>
        <dbReference type="ARBA" id="ARBA00004651"/>
    </source>
</evidence>
<evidence type="ECO:0000256" key="5">
    <source>
        <dbReference type="ARBA" id="ARBA00022989"/>
    </source>
</evidence>
<keyword evidence="6 8" id="KW-0472">Membrane</keyword>
<dbReference type="Proteomes" id="UP001321475">
    <property type="component" value="Chromosome"/>
</dbReference>
<keyword evidence="5 8" id="KW-1133">Transmembrane helix</keyword>
<feature type="transmembrane region" description="Helical" evidence="8">
    <location>
        <begin position="21"/>
        <end position="50"/>
    </location>
</feature>
<accession>A0ABM8G0X3</accession>
<evidence type="ECO:0000313" key="9">
    <source>
        <dbReference type="EMBL" id="BDZ41615.1"/>
    </source>
</evidence>
<evidence type="ECO:0000256" key="7">
    <source>
        <dbReference type="SAM" id="MobiDB-lite"/>
    </source>
</evidence>
<dbReference type="PANTHER" id="PTHR34584">
    <property type="entry name" value="NA(+)/H(+) ANTIPORTER SUBUNIT E1"/>
    <property type="match status" value="1"/>
</dbReference>
<proteinExistence type="inferred from homology"/>
<comment type="similarity">
    <text evidence="2">Belongs to the CPA3 antiporters (TC 2.A.63) subunit E family.</text>
</comment>
<evidence type="ECO:0000313" key="10">
    <source>
        <dbReference type="Proteomes" id="UP001321475"/>
    </source>
</evidence>
<organism evidence="9 10">
    <name type="scientific">Paraoerskovia sediminicola</name>
    <dbReference type="NCBI Taxonomy" id="1138587"/>
    <lineage>
        <taxon>Bacteria</taxon>
        <taxon>Bacillati</taxon>
        <taxon>Actinomycetota</taxon>
        <taxon>Actinomycetes</taxon>
        <taxon>Micrococcales</taxon>
        <taxon>Cellulomonadaceae</taxon>
        <taxon>Paraoerskovia</taxon>
    </lineage>
</organism>
<feature type="region of interest" description="Disordered" evidence="7">
    <location>
        <begin position="189"/>
        <end position="226"/>
    </location>
</feature>
<evidence type="ECO:0008006" key="11">
    <source>
        <dbReference type="Google" id="ProtNLM"/>
    </source>
</evidence>
<protein>
    <recommendedName>
        <fullName evidence="11">Multisubunit sodium/proton antiporter, MrpE subunit</fullName>
    </recommendedName>
</protein>
<feature type="compositionally biased region" description="Basic and acidic residues" evidence="7">
    <location>
        <begin position="214"/>
        <end position="226"/>
    </location>
</feature>